<organism evidence="3 4">
    <name type="scientific">Paenibacillus montanisoli</name>
    <dbReference type="NCBI Taxonomy" id="2081970"/>
    <lineage>
        <taxon>Bacteria</taxon>
        <taxon>Bacillati</taxon>
        <taxon>Bacillota</taxon>
        <taxon>Bacilli</taxon>
        <taxon>Bacillales</taxon>
        <taxon>Paenibacillaceae</taxon>
        <taxon>Paenibacillus</taxon>
    </lineage>
</organism>
<dbReference type="PANTHER" id="PTHR12110:SF41">
    <property type="entry name" value="INOSOSE DEHYDRATASE"/>
    <property type="match status" value="1"/>
</dbReference>
<dbReference type="InterPro" id="IPR050312">
    <property type="entry name" value="IolE/XylAMocC-like"/>
</dbReference>
<keyword evidence="1" id="KW-0472">Membrane</keyword>
<comment type="caution">
    <text evidence="3">The sequence shown here is derived from an EMBL/GenBank/DDBJ whole genome shotgun (WGS) entry which is preliminary data.</text>
</comment>
<keyword evidence="4" id="KW-1185">Reference proteome</keyword>
<keyword evidence="1" id="KW-0812">Transmembrane</keyword>
<dbReference type="EMBL" id="QLUW01000001">
    <property type="protein sequence ID" value="RAP77584.1"/>
    <property type="molecule type" value="Genomic_DNA"/>
</dbReference>
<sequence length="322" mass="35916">MARSISIQNVYNIYIYLLPLLKIPVILSSLLLRGMVCMRLGLSSFTFTWAIGIPGYERPADPLTHEGLVKLTRSCGLDLVQIADNLPLHRLHEEELLGLKQIADEQRVSIEVGTRGTEPELLIAYLEIAQTLHSPIVRTIITTPDLAEAERQIRQVLPAFEEADITLAIENHGLHTTRQLVQLFESLNHSHVGCCLDTVNSFGALESPDVVIQRLVPYLANLHIKDFEIKRVDHQLGFTILGAPAGAGRLDYELLRESIAANGKSDASAILELWTPFTETVERTAELERSWMEQSVAYLKSIHFIEEKDNGHGISNVEGESV</sequence>
<evidence type="ECO:0000313" key="3">
    <source>
        <dbReference type="EMBL" id="RAP77584.1"/>
    </source>
</evidence>
<evidence type="ECO:0000259" key="2">
    <source>
        <dbReference type="Pfam" id="PF01261"/>
    </source>
</evidence>
<dbReference type="PANTHER" id="PTHR12110">
    <property type="entry name" value="HYDROXYPYRUVATE ISOMERASE"/>
    <property type="match status" value="1"/>
</dbReference>
<name>A0A328UBA7_9BACL</name>
<dbReference type="Pfam" id="PF01261">
    <property type="entry name" value="AP_endonuc_2"/>
    <property type="match status" value="1"/>
</dbReference>
<dbReference type="SUPFAM" id="SSF51658">
    <property type="entry name" value="Xylose isomerase-like"/>
    <property type="match status" value="1"/>
</dbReference>
<evidence type="ECO:0000256" key="1">
    <source>
        <dbReference type="SAM" id="Phobius"/>
    </source>
</evidence>
<gene>
    <name evidence="3" type="ORF">DL346_03655</name>
</gene>
<dbReference type="OrthoDB" id="256906at2"/>
<accession>A0A328UBA7</accession>
<dbReference type="Gene3D" id="3.20.20.150">
    <property type="entry name" value="Divalent-metal-dependent TIM barrel enzymes"/>
    <property type="match status" value="1"/>
</dbReference>
<dbReference type="AlphaFoldDB" id="A0A328UBA7"/>
<dbReference type="InterPro" id="IPR036237">
    <property type="entry name" value="Xyl_isomerase-like_sf"/>
</dbReference>
<evidence type="ECO:0000313" key="4">
    <source>
        <dbReference type="Proteomes" id="UP000249260"/>
    </source>
</evidence>
<protein>
    <recommendedName>
        <fullName evidence="2">Xylose isomerase-like TIM barrel domain-containing protein</fullName>
    </recommendedName>
</protein>
<feature type="transmembrane region" description="Helical" evidence="1">
    <location>
        <begin position="13"/>
        <end position="32"/>
    </location>
</feature>
<dbReference type="InterPro" id="IPR013022">
    <property type="entry name" value="Xyl_isomerase-like_TIM-brl"/>
</dbReference>
<feature type="domain" description="Xylose isomerase-like TIM barrel" evidence="2">
    <location>
        <begin position="145"/>
        <end position="286"/>
    </location>
</feature>
<keyword evidence="1" id="KW-1133">Transmembrane helix</keyword>
<dbReference type="Proteomes" id="UP000249260">
    <property type="component" value="Unassembled WGS sequence"/>
</dbReference>
<proteinExistence type="predicted"/>
<reference evidence="3 4" key="1">
    <citation type="submission" date="2018-06" db="EMBL/GenBank/DDBJ databases">
        <title>Paenibacillus montanisoli sp. nov., isolated from mountain area soil.</title>
        <authorList>
            <person name="Wu M."/>
        </authorList>
    </citation>
    <scope>NUCLEOTIDE SEQUENCE [LARGE SCALE GENOMIC DNA]</scope>
    <source>
        <strain evidence="3 4">RA17</strain>
    </source>
</reference>